<sequence>MMVDTFFIDLASACQVLMLGEITKITPEALHQVYKSRTEGSSKLLNMLLLIQNDQCIPFLKLIGITYIVGQFYSSQGLQVYELKDENDLVMDYSIFNGFIQLSLQRCIFRDTENQ</sequence>
<keyword evidence="2" id="KW-1185">Reference proteome</keyword>
<comment type="caution">
    <text evidence="1">The sequence shown here is derived from an EMBL/GenBank/DDBJ whole genome shotgun (WGS) entry which is preliminary data.</text>
</comment>
<protein>
    <submittedName>
        <fullName evidence="1">Uncharacterized protein</fullName>
    </submittedName>
</protein>
<dbReference type="AlphaFoldDB" id="A0AAV5T0S3"/>
<feature type="non-terminal residue" evidence="1">
    <location>
        <position position="115"/>
    </location>
</feature>
<dbReference type="EMBL" id="BTSX01000003">
    <property type="protein sequence ID" value="GMS88819.1"/>
    <property type="molecule type" value="Genomic_DNA"/>
</dbReference>
<gene>
    <name evidence="1" type="ORF">PENTCL1PPCAC_10994</name>
</gene>
<reference evidence="1" key="1">
    <citation type="submission" date="2023-10" db="EMBL/GenBank/DDBJ databases">
        <title>Genome assembly of Pristionchus species.</title>
        <authorList>
            <person name="Yoshida K."/>
            <person name="Sommer R.J."/>
        </authorList>
    </citation>
    <scope>NUCLEOTIDE SEQUENCE</scope>
    <source>
        <strain evidence="1">RS0144</strain>
    </source>
</reference>
<proteinExistence type="predicted"/>
<name>A0AAV5T0S3_9BILA</name>
<dbReference type="Proteomes" id="UP001432027">
    <property type="component" value="Unassembled WGS sequence"/>
</dbReference>
<evidence type="ECO:0000313" key="2">
    <source>
        <dbReference type="Proteomes" id="UP001432027"/>
    </source>
</evidence>
<evidence type="ECO:0000313" key="1">
    <source>
        <dbReference type="EMBL" id="GMS88819.1"/>
    </source>
</evidence>
<organism evidence="1 2">
    <name type="scientific">Pristionchus entomophagus</name>
    <dbReference type="NCBI Taxonomy" id="358040"/>
    <lineage>
        <taxon>Eukaryota</taxon>
        <taxon>Metazoa</taxon>
        <taxon>Ecdysozoa</taxon>
        <taxon>Nematoda</taxon>
        <taxon>Chromadorea</taxon>
        <taxon>Rhabditida</taxon>
        <taxon>Rhabditina</taxon>
        <taxon>Diplogasteromorpha</taxon>
        <taxon>Diplogasteroidea</taxon>
        <taxon>Neodiplogasteridae</taxon>
        <taxon>Pristionchus</taxon>
    </lineage>
</organism>
<accession>A0AAV5T0S3</accession>